<dbReference type="PANTHER" id="PTHR34311:SF10">
    <property type="entry name" value="NEMATODE SPECIFIC PEPTIDE FAMILY-RELATED"/>
    <property type="match status" value="1"/>
</dbReference>
<keyword evidence="2" id="KW-1185">Reference proteome</keyword>
<protein>
    <submittedName>
        <fullName evidence="1">Uncharacterized protein</fullName>
    </submittedName>
</protein>
<name>A0AA36C782_9BILA</name>
<evidence type="ECO:0000313" key="1">
    <source>
        <dbReference type="EMBL" id="CAJ0563184.1"/>
    </source>
</evidence>
<accession>A0AA36C782</accession>
<dbReference type="AlphaFoldDB" id="A0AA36C782"/>
<organism evidence="1 2">
    <name type="scientific">Mesorhabditis spiculigera</name>
    <dbReference type="NCBI Taxonomy" id="96644"/>
    <lineage>
        <taxon>Eukaryota</taxon>
        <taxon>Metazoa</taxon>
        <taxon>Ecdysozoa</taxon>
        <taxon>Nematoda</taxon>
        <taxon>Chromadorea</taxon>
        <taxon>Rhabditida</taxon>
        <taxon>Rhabditina</taxon>
        <taxon>Rhabditomorpha</taxon>
        <taxon>Rhabditoidea</taxon>
        <taxon>Rhabditidae</taxon>
        <taxon>Mesorhabditinae</taxon>
        <taxon>Mesorhabditis</taxon>
    </lineage>
</organism>
<comment type="caution">
    <text evidence="1">The sequence shown here is derived from an EMBL/GenBank/DDBJ whole genome shotgun (WGS) entry which is preliminary data.</text>
</comment>
<dbReference type="EMBL" id="CATQJA010000690">
    <property type="protein sequence ID" value="CAJ0563184.1"/>
    <property type="molecule type" value="Genomic_DNA"/>
</dbReference>
<reference evidence="1" key="1">
    <citation type="submission" date="2023-06" db="EMBL/GenBank/DDBJ databases">
        <authorList>
            <person name="Delattre M."/>
        </authorList>
    </citation>
    <scope>NUCLEOTIDE SEQUENCE</scope>
    <source>
        <strain evidence="1">AF72</strain>
    </source>
</reference>
<dbReference type="Proteomes" id="UP001177023">
    <property type="component" value="Unassembled WGS sequence"/>
</dbReference>
<evidence type="ECO:0000313" key="2">
    <source>
        <dbReference type="Proteomes" id="UP001177023"/>
    </source>
</evidence>
<gene>
    <name evidence="1" type="ORF">MSPICULIGERA_LOCUS2360</name>
</gene>
<proteinExistence type="predicted"/>
<feature type="non-terminal residue" evidence="1">
    <location>
        <position position="1"/>
    </location>
</feature>
<sequence length="229" mass="25650">MLRYVLLAVFVGVLHADVCKQPQGRICEVDVYNCCDNNFGMALNLTKCNGNLWDRVNCYRAEIENMFGTSVDGGLTVCSAWSDWMKCLGRTLQDCESVKFHVMQGANSGQAINIFTVYSQISFLCGPGLDTYVNNDGTIRNVFINYATQLQRCRDTFSNNVNTNWENRCADFRELIGCYQLPFQTGAGIEGGWWGCEYERSGGDRLVAQCSEQCTATNNNIRAAEELPQ</sequence>
<dbReference type="PANTHER" id="PTHR34311">
    <property type="entry name" value="PROTEIN CBG21698-RELATED"/>
    <property type="match status" value="1"/>
</dbReference>